<dbReference type="Proteomes" id="UP000756860">
    <property type="component" value="Unassembled WGS sequence"/>
</dbReference>
<dbReference type="EMBL" id="JAHCVK010000007">
    <property type="protein sequence ID" value="MBT0654047.1"/>
    <property type="molecule type" value="Genomic_DNA"/>
</dbReference>
<dbReference type="RefSeq" id="WP_214176058.1">
    <property type="nucleotide sequence ID" value="NZ_JAHCVK010000007.1"/>
</dbReference>
<evidence type="ECO:0000256" key="1">
    <source>
        <dbReference type="SAM" id="MobiDB-lite"/>
    </source>
</evidence>
<comment type="caution">
    <text evidence="2">The sequence shown here is derived from an EMBL/GenBank/DDBJ whole genome shotgun (WGS) entry which is preliminary data.</text>
</comment>
<feature type="compositionally biased region" description="Acidic residues" evidence="1">
    <location>
        <begin position="138"/>
        <end position="162"/>
    </location>
</feature>
<protein>
    <recommendedName>
        <fullName evidence="4">Leucine rich repeat variant</fullName>
    </recommendedName>
</protein>
<feature type="region of interest" description="Disordered" evidence="1">
    <location>
        <begin position="138"/>
        <end position="163"/>
    </location>
</feature>
<evidence type="ECO:0000313" key="2">
    <source>
        <dbReference type="EMBL" id="MBT0654047.1"/>
    </source>
</evidence>
<evidence type="ECO:0008006" key="4">
    <source>
        <dbReference type="Google" id="ProtNLM"/>
    </source>
</evidence>
<accession>A0ABS5SHA8</accession>
<sequence length="300" mass="33477">MCRVVLNVSAAAAGYAAAATPREERLRAARWEVPFAADDLVNLLLFLSYDQDDEVSSEAIKSLRQMPESVALQVADSPETPAKVIELLARLHYDRPDLATRLVSHPMTDRQTMAFLAEKGIAGAAVTLQEMPEDEAVFDEDEEDLDAETDTIDEEEEPESEEYASKYKMAQSMGVSEKIKMALTGDKEWRSILVKEPNKLVCGSVIKNPRITEAEILTLVKTGVQSDEIMRLICANREWVKNYQIRKALATNNKTPLPNALRYISTLTEKDVAAIAKSKNVSSVISTQARRILLQKQKHK</sequence>
<evidence type="ECO:0000313" key="3">
    <source>
        <dbReference type="Proteomes" id="UP000756860"/>
    </source>
</evidence>
<gene>
    <name evidence="2" type="ORF">KI810_13335</name>
</gene>
<organism evidence="2 3">
    <name type="scientific">Geomobilimonas luticola</name>
    <dbReference type="NCBI Taxonomy" id="1114878"/>
    <lineage>
        <taxon>Bacteria</taxon>
        <taxon>Pseudomonadati</taxon>
        <taxon>Thermodesulfobacteriota</taxon>
        <taxon>Desulfuromonadia</taxon>
        <taxon>Geobacterales</taxon>
        <taxon>Geobacteraceae</taxon>
        <taxon>Geomobilimonas</taxon>
    </lineage>
</organism>
<reference evidence="2 3" key="1">
    <citation type="submission" date="2021-05" db="EMBL/GenBank/DDBJ databases">
        <title>The draft genome of Geobacter luticola JCM 17780.</title>
        <authorList>
            <person name="Xu Z."/>
            <person name="Masuda Y."/>
            <person name="Itoh H."/>
            <person name="Senoo K."/>
        </authorList>
    </citation>
    <scope>NUCLEOTIDE SEQUENCE [LARGE SCALE GENOMIC DNA]</scope>
    <source>
        <strain evidence="2 3">JCM 17780</strain>
    </source>
</reference>
<keyword evidence="3" id="KW-1185">Reference proteome</keyword>
<proteinExistence type="predicted"/>
<name>A0ABS5SHA8_9BACT</name>